<reference evidence="1 2" key="2">
    <citation type="submission" date="2010-03" db="EMBL/GenBank/DDBJ databases">
        <authorList>
            <person name="Pajon A."/>
        </authorList>
    </citation>
    <scope>NUCLEOTIDE SEQUENCE [LARGE SCALE GENOMIC DNA]</scope>
    <source>
        <strain evidence="1 2">70/3</strain>
    </source>
</reference>
<sequence length="129" mass="13208">MACASFPASLALHGQDTVQGGGGDPQALGGGNVILHGLVDAVAADHQHMGPAQVVPRHIQPVLVFLGNLVLEEGRQEQHRADGRIPGVVHLTAVGRSVLGVLILAVAPGSRNVGKRSFHGKILSPGVFG</sequence>
<evidence type="ECO:0000313" key="2">
    <source>
        <dbReference type="Proteomes" id="UP000008803"/>
    </source>
</evidence>
<accession>D4JTX6</accession>
<gene>
    <name evidence="1" type="ORF">EUS_14060</name>
</gene>
<dbReference type="AlphaFoldDB" id="D4JTX6"/>
<evidence type="ECO:0000313" key="1">
    <source>
        <dbReference type="EMBL" id="CBK96545.1"/>
    </source>
</evidence>
<dbReference type="HOGENOM" id="CLU_142223_0_0_9"/>
<name>D4JTX6_9FIRM</name>
<protein>
    <submittedName>
        <fullName evidence="1">Uncharacterized protein</fullName>
    </submittedName>
</protein>
<dbReference type="Proteomes" id="UP000008803">
    <property type="component" value="Chromosome"/>
</dbReference>
<reference evidence="1 2" key="1">
    <citation type="submission" date="2010-03" db="EMBL/GenBank/DDBJ databases">
        <title>The genome sequence of Eubacterium siraeum 70/3.</title>
        <authorList>
            <consortium name="metaHIT consortium -- http://www.metahit.eu/"/>
            <person name="Pajon A."/>
            <person name="Turner K."/>
            <person name="Parkhill J."/>
            <person name="Duncan S."/>
            <person name="Flint H."/>
        </authorList>
    </citation>
    <scope>NUCLEOTIDE SEQUENCE [LARGE SCALE GENOMIC DNA]</scope>
    <source>
        <strain evidence="1 2">70/3</strain>
    </source>
</reference>
<dbReference type="BioCyc" id="ESIR657319:G136K-1187-MONOMER"/>
<proteinExistence type="predicted"/>
<organism evidence="1 2">
    <name type="scientific">[Eubacterium] siraeum 70/3</name>
    <dbReference type="NCBI Taxonomy" id="657319"/>
    <lineage>
        <taxon>Bacteria</taxon>
        <taxon>Bacillati</taxon>
        <taxon>Bacillota</taxon>
        <taxon>Clostridia</taxon>
        <taxon>Eubacteriales</taxon>
        <taxon>Oscillospiraceae</taxon>
        <taxon>Oscillospiraceae incertae sedis</taxon>
    </lineage>
</organism>
<dbReference type="EMBL" id="FP929044">
    <property type="protein sequence ID" value="CBK96545.1"/>
    <property type="molecule type" value="Genomic_DNA"/>
</dbReference>
<dbReference type="KEGG" id="esu:EUS_14060"/>